<reference evidence="2 3" key="1">
    <citation type="submission" date="2021-01" db="EMBL/GenBank/DDBJ databases">
        <title>Chromosome-level genome assembly of a human fungal pathogen reveals clustering of transcriptionally co-regulated genes.</title>
        <authorList>
            <person name="Voorhies M."/>
            <person name="Cohen S."/>
            <person name="Shea T.P."/>
            <person name="Petrus S."/>
            <person name="Munoz J.F."/>
            <person name="Poplawski S."/>
            <person name="Goldman W.E."/>
            <person name="Michael T."/>
            <person name="Cuomo C.A."/>
            <person name="Sil A."/>
            <person name="Beyhan S."/>
        </authorList>
    </citation>
    <scope>NUCLEOTIDE SEQUENCE [LARGE SCALE GENOMIC DNA]</scope>
    <source>
        <strain evidence="2 3">G184AR</strain>
    </source>
</reference>
<organism evidence="2 3">
    <name type="scientific">Ajellomyces capsulatus</name>
    <name type="common">Darling's disease fungus</name>
    <name type="synonym">Histoplasma capsulatum</name>
    <dbReference type="NCBI Taxonomy" id="5037"/>
    <lineage>
        <taxon>Eukaryota</taxon>
        <taxon>Fungi</taxon>
        <taxon>Dikarya</taxon>
        <taxon>Ascomycota</taxon>
        <taxon>Pezizomycotina</taxon>
        <taxon>Eurotiomycetes</taxon>
        <taxon>Eurotiomycetidae</taxon>
        <taxon>Onygenales</taxon>
        <taxon>Ajellomycetaceae</taxon>
        <taxon>Histoplasma</taxon>
    </lineage>
</organism>
<comment type="caution">
    <text evidence="2">The sequence shown here is derived from an EMBL/GenBank/DDBJ whole genome shotgun (WGS) entry which is preliminary data.</text>
</comment>
<proteinExistence type="predicted"/>
<name>A0A8H8D7R3_AJECA</name>
<sequence length="80" mass="9403">MTLSLTPTNPFLQLILFRTVCSRTWNGANPKGRKSQLEPTRMNPLQRVKTDVPCQGTFLKNPSSRRKRRKRRRKLPRMLP</sequence>
<evidence type="ECO:0000313" key="2">
    <source>
        <dbReference type="EMBL" id="KAG5304114.1"/>
    </source>
</evidence>
<protein>
    <submittedName>
        <fullName evidence="2">Uncharacterized protein</fullName>
    </submittedName>
</protein>
<evidence type="ECO:0000313" key="3">
    <source>
        <dbReference type="Proteomes" id="UP000670092"/>
    </source>
</evidence>
<dbReference type="Proteomes" id="UP000670092">
    <property type="component" value="Unassembled WGS sequence"/>
</dbReference>
<dbReference type="AlphaFoldDB" id="A0A8H8D7R3"/>
<evidence type="ECO:0000256" key="1">
    <source>
        <dbReference type="SAM" id="MobiDB-lite"/>
    </source>
</evidence>
<feature type="compositionally biased region" description="Basic residues" evidence="1">
    <location>
        <begin position="63"/>
        <end position="80"/>
    </location>
</feature>
<dbReference type="EMBL" id="JAEVHI010000001">
    <property type="protein sequence ID" value="KAG5304114.1"/>
    <property type="molecule type" value="Genomic_DNA"/>
</dbReference>
<accession>A0A8H8D7R3</accession>
<dbReference type="VEuPathDB" id="FungiDB:I7I52_02343"/>
<feature type="region of interest" description="Disordered" evidence="1">
    <location>
        <begin position="26"/>
        <end position="80"/>
    </location>
</feature>
<gene>
    <name evidence="2" type="ORF">I7I52_02343</name>
</gene>